<feature type="region of interest" description="Disordered" evidence="1">
    <location>
        <begin position="187"/>
        <end position="267"/>
    </location>
</feature>
<feature type="compositionally biased region" description="Basic and acidic residues" evidence="1">
    <location>
        <begin position="105"/>
        <end position="122"/>
    </location>
</feature>
<dbReference type="Proteomes" id="UP001277761">
    <property type="component" value="Unassembled WGS sequence"/>
</dbReference>
<keyword evidence="3" id="KW-1185">Reference proteome</keyword>
<proteinExistence type="predicted"/>
<evidence type="ECO:0000313" key="2">
    <source>
        <dbReference type="EMBL" id="MDX8150573.1"/>
    </source>
</evidence>
<comment type="caution">
    <text evidence="2">The sequence shown here is derived from an EMBL/GenBank/DDBJ whole genome shotgun (WGS) entry which is preliminary data.</text>
</comment>
<feature type="region of interest" description="Disordered" evidence="1">
    <location>
        <begin position="35"/>
        <end position="60"/>
    </location>
</feature>
<sequence>MPLDRQSIEKRDFPISRRGYETTAVDEHLAAVAREVEELQQRADAPTPAAPAPPASVADPGVVSSLASAASEQVRAIVQAAETTAVEIERQARGEAARITGDADTEARRTRESASSDAEATRSEAAAAAQGHVSTVQQATTLMLQRVEALEGEVTGLLEHLRTAAHRVQADLALLHGQVAEVGGLEAAPVAPPTPRPAPQPVAVERPAAPPAPAAEPRIDPGEAVAAEPHVDPESPTAGTEVVPSTPAAPPARQTSLDDAGSGGGDAAGARLVALNMVLDGTPREEVDRYLAENYDLADRAGLLDELYSRHG</sequence>
<evidence type="ECO:0000256" key="1">
    <source>
        <dbReference type="SAM" id="MobiDB-lite"/>
    </source>
</evidence>
<organism evidence="2 3">
    <name type="scientific">Patulibacter brassicae</name>
    <dbReference type="NCBI Taxonomy" id="1705717"/>
    <lineage>
        <taxon>Bacteria</taxon>
        <taxon>Bacillati</taxon>
        <taxon>Actinomycetota</taxon>
        <taxon>Thermoleophilia</taxon>
        <taxon>Solirubrobacterales</taxon>
        <taxon>Patulibacteraceae</taxon>
        <taxon>Patulibacter</taxon>
    </lineage>
</organism>
<evidence type="ECO:0008006" key="4">
    <source>
        <dbReference type="Google" id="ProtNLM"/>
    </source>
</evidence>
<accession>A0ABU4VI34</accession>
<feature type="region of interest" description="Disordered" evidence="1">
    <location>
        <begin position="91"/>
        <end position="123"/>
    </location>
</feature>
<dbReference type="Gene3D" id="6.10.250.660">
    <property type="match status" value="1"/>
</dbReference>
<gene>
    <name evidence="2" type="ORF">SK069_03125</name>
</gene>
<protein>
    <recommendedName>
        <fullName evidence="4">Antigen 84</fullName>
    </recommendedName>
</protein>
<evidence type="ECO:0000313" key="3">
    <source>
        <dbReference type="Proteomes" id="UP001277761"/>
    </source>
</evidence>
<reference evidence="2 3" key="1">
    <citation type="submission" date="2023-11" db="EMBL/GenBank/DDBJ databases">
        <authorList>
            <person name="Xu M."/>
            <person name="Jiang T."/>
        </authorList>
    </citation>
    <scope>NUCLEOTIDE SEQUENCE [LARGE SCALE GENOMIC DNA]</scope>
    <source>
        <strain evidence="2 3">SD</strain>
    </source>
</reference>
<dbReference type="RefSeq" id="WP_319952719.1">
    <property type="nucleotide sequence ID" value="NZ_JAXAVX010000001.1"/>
</dbReference>
<name>A0ABU4VI34_9ACTN</name>
<feature type="compositionally biased region" description="Pro residues" evidence="1">
    <location>
        <begin position="190"/>
        <end position="200"/>
    </location>
</feature>
<dbReference type="EMBL" id="JAXAVX010000001">
    <property type="protein sequence ID" value="MDX8150573.1"/>
    <property type="molecule type" value="Genomic_DNA"/>
</dbReference>